<keyword evidence="3 4" id="KW-0408">Iron</keyword>
<proteinExistence type="predicted"/>
<evidence type="ECO:0000256" key="2">
    <source>
        <dbReference type="ARBA" id="ARBA00022723"/>
    </source>
</evidence>
<protein>
    <submittedName>
        <fullName evidence="6">C-type cytochrome</fullName>
    </submittedName>
</protein>
<reference evidence="7" key="1">
    <citation type="journal article" date="2019" name="Int. J. Syst. Evol. Microbiol.">
        <title>The Global Catalogue of Microorganisms (GCM) 10K type strain sequencing project: providing services to taxonomists for standard genome sequencing and annotation.</title>
        <authorList>
            <consortium name="The Broad Institute Genomics Platform"/>
            <consortium name="The Broad Institute Genome Sequencing Center for Infectious Disease"/>
            <person name="Wu L."/>
            <person name="Ma J."/>
        </authorList>
    </citation>
    <scope>NUCLEOTIDE SEQUENCE [LARGE SCALE GENOMIC DNA]</scope>
    <source>
        <strain evidence="7">KCTC 42456</strain>
    </source>
</reference>
<dbReference type="PANTHER" id="PTHR35008">
    <property type="entry name" value="BLL4482 PROTEIN-RELATED"/>
    <property type="match status" value="1"/>
</dbReference>
<dbReference type="Pfam" id="PF13442">
    <property type="entry name" value="Cytochrome_CBB3"/>
    <property type="match status" value="1"/>
</dbReference>
<sequence>MRKAFLILTFSCFVLAIFLTACVNEDSIKYQRYYADGSQLYKTHCANCHMDDGKGLAALIPPLTDTTYLIKNREKLVCFIVYGMKDSIVINGIDYQGVMPAEKHLAPIDLAKTLTYITNSFGNKQGIYDVTEVDKFLKACN</sequence>
<evidence type="ECO:0000313" key="6">
    <source>
        <dbReference type="EMBL" id="MFD2732698.1"/>
    </source>
</evidence>
<comment type="caution">
    <text evidence="6">The sequence shown here is derived from an EMBL/GenBank/DDBJ whole genome shotgun (WGS) entry which is preliminary data.</text>
</comment>
<dbReference type="InterPro" id="IPR036909">
    <property type="entry name" value="Cyt_c-like_dom_sf"/>
</dbReference>
<dbReference type="Gene3D" id="1.10.760.10">
    <property type="entry name" value="Cytochrome c-like domain"/>
    <property type="match status" value="1"/>
</dbReference>
<dbReference type="InterPro" id="IPR051459">
    <property type="entry name" value="Cytochrome_c-type_DH"/>
</dbReference>
<dbReference type="SUPFAM" id="SSF46626">
    <property type="entry name" value="Cytochrome c"/>
    <property type="match status" value="1"/>
</dbReference>
<evidence type="ECO:0000256" key="1">
    <source>
        <dbReference type="ARBA" id="ARBA00022617"/>
    </source>
</evidence>
<evidence type="ECO:0000256" key="4">
    <source>
        <dbReference type="PROSITE-ProRule" id="PRU00433"/>
    </source>
</evidence>
<evidence type="ECO:0000256" key="3">
    <source>
        <dbReference type="ARBA" id="ARBA00023004"/>
    </source>
</evidence>
<feature type="domain" description="Cytochrome c" evidence="5">
    <location>
        <begin position="32"/>
        <end position="121"/>
    </location>
</feature>
<organism evidence="6 7">
    <name type="scientific">Pedobacter alpinus</name>
    <dbReference type="NCBI Taxonomy" id="1590643"/>
    <lineage>
        <taxon>Bacteria</taxon>
        <taxon>Pseudomonadati</taxon>
        <taxon>Bacteroidota</taxon>
        <taxon>Sphingobacteriia</taxon>
        <taxon>Sphingobacteriales</taxon>
        <taxon>Sphingobacteriaceae</taxon>
        <taxon>Pedobacter</taxon>
    </lineage>
</organism>
<dbReference type="PROSITE" id="PS51257">
    <property type="entry name" value="PROKAR_LIPOPROTEIN"/>
    <property type="match status" value="1"/>
</dbReference>
<name>A0ABW5TV78_9SPHI</name>
<dbReference type="EMBL" id="JBHULV010000046">
    <property type="protein sequence ID" value="MFD2732698.1"/>
    <property type="molecule type" value="Genomic_DNA"/>
</dbReference>
<dbReference type="PROSITE" id="PS51007">
    <property type="entry name" value="CYTC"/>
    <property type="match status" value="1"/>
</dbReference>
<dbReference type="InterPro" id="IPR009056">
    <property type="entry name" value="Cyt_c-like_dom"/>
</dbReference>
<keyword evidence="7" id="KW-1185">Reference proteome</keyword>
<evidence type="ECO:0000259" key="5">
    <source>
        <dbReference type="PROSITE" id="PS51007"/>
    </source>
</evidence>
<gene>
    <name evidence="6" type="ORF">ACFSSE_13400</name>
</gene>
<keyword evidence="1 4" id="KW-0349">Heme</keyword>
<keyword evidence="2 4" id="KW-0479">Metal-binding</keyword>
<dbReference type="RefSeq" id="WP_379040360.1">
    <property type="nucleotide sequence ID" value="NZ_JBHSKW010000003.1"/>
</dbReference>
<dbReference type="PANTHER" id="PTHR35008:SF8">
    <property type="entry name" value="ALCOHOL DEHYDROGENASE CYTOCHROME C SUBUNIT"/>
    <property type="match status" value="1"/>
</dbReference>
<accession>A0ABW5TV78</accession>
<evidence type="ECO:0000313" key="7">
    <source>
        <dbReference type="Proteomes" id="UP001597546"/>
    </source>
</evidence>
<dbReference type="Proteomes" id="UP001597546">
    <property type="component" value="Unassembled WGS sequence"/>
</dbReference>